<dbReference type="Proteomes" id="UP000277424">
    <property type="component" value="Unassembled WGS sequence"/>
</dbReference>
<sequence length="289" mass="31309">MLSRLKTLVSHEGFRAQPVTMSLRCLAWAFYVAIGRAPAFLLSSHGALIRVPATLRFTSVASYVWRDWFEPELRHLEKFVQPGQTVIDIGANIGLYTLKAASLVGPTGRVIAVEPGEEASRQLRANLALNDFPQVTVAQLALSDHAGEATLHHIPLGDDPQAYSLMPDSSAETGETVAIDTLDALAARMGIAALHLIKMDVEGAEPLVIAGGRETLQRFHPIVIFEVNTRLLAEAAGDRHAAWHALKDLGYRFYRLRDGQLEAADGVGEAFGNLVAIHPDGPAGIREGR</sequence>
<dbReference type="AlphaFoldDB" id="A0A420WAR1"/>
<dbReference type="Pfam" id="PF05050">
    <property type="entry name" value="Methyltransf_21"/>
    <property type="match status" value="1"/>
</dbReference>
<dbReference type="RefSeq" id="WP_121221871.1">
    <property type="nucleotide sequence ID" value="NZ_RBIG01000004.1"/>
</dbReference>
<proteinExistence type="predicted"/>
<protein>
    <submittedName>
        <fullName evidence="2">FkbM family methyltransferase</fullName>
    </submittedName>
</protein>
<dbReference type="SUPFAM" id="SSF53335">
    <property type="entry name" value="S-adenosyl-L-methionine-dependent methyltransferases"/>
    <property type="match status" value="1"/>
</dbReference>
<dbReference type="GO" id="GO:0008168">
    <property type="term" value="F:methyltransferase activity"/>
    <property type="evidence" value="ECO:0007669"/>
    <property type="project" value="UniProtKB-KW"/>
</dbReference>
<dbReference type="GO" id="GO:0032259">
    <property type="term" value="P:methylation"/>
    <property type="evidence" value="ECO:0007669"/>
    <property type="project" value="UniProtKB-KW"/>
</dbReference>
<dbReference type="PANTHER" id="PTHR34203:SF15">
    <property type="entry name" value="SLL1173 PROTEIN"/>
    <property type="match status" value="1"/>
</dbReference>
<dbReference type="NCBIfam" id="TIGR01444">
    <property type="entry name" value="fkbM_fam"/>
    <property type="match status" value="1"/>
</dbReference>
<gene>
    <name evidence="2" type="ORF">BCL74_3420</name>
</gene>
<keyword evidence="2" id="KW-0489">Methyltransferase</keyword>
<dbReference type="InterPro" id="IPR052514">
    <property type="entry name" value="SAM-dependent_MTase"/>
</dbReference>
<keyword evidence="2" id="KW-0808">Transferase</keyword>
<comment type="caution">
    <text evidence="2">The sequence shown here is derived from an EMBL/GenBank/DDBJ whole genome shotgun (WGS) entry which is preliminary data.</text>
</comment>
<name>A0A420WAR1_9PROT</name>
<evidence type="ECO:0000313" key="3">
    <source>
        <dbReference type="Proteomes" id="UP000277424"/>
    </source>
</evidence>
<feature type="domain" description="Methyltransferase FkbM" evidence="1">
    <location>
        <begin position="88"/>
        <end position="253"/>
    </location>
</feature>
<reference evidence="2 3" key="1">
    <citation type="submission" date="2018-10" db="EMBL/GenBank/DDBJ databases">
        <title>Comparative analysis of microorganisms from saline springs in Andes Mountain Range, Colombia.</title>
        <authorList>
            <person name="Rubin E."/>
        </authorList>
    </citation>
    <scope>NUCLEOTIDE SEQUENCE [LARGE SCALE GENOMIC DNA]</scope>
    <source>
        <strain evidence="2 3">USBA 36</strain>
    </source>
</reference>
<accession>A0A420WAR1</accession>
<dbReference type="EMBL" id="RBIG01000004">
    <property type="protein sequence ID" value="RKQ68101.1"/>
    <property type="molecule type" value="Genomic_DNA"/>
</dbReference>
<dbReference type="InterPro" id="IPR029063">
    <property type="entry name" value="SAM-dependent_MTases_sf"/>
</dbReference>
<organism evidence="2 3">
    <name type="scientific">Oceanibaculum indicum</name>
    <dbReference type="NCBI Taxonomy" id="526216"/>
    <lineage>
        <taxon>Bacteria</taxon>
        <taxon>Pseudomonadati</taxon>
        <taxon>Pseudomonadota</taxon>
        <taxon>Alphaproteobacteria</taxon>
        <taxon>Rhodospirillales</taxon>
        <taxon>Oceanibaculaceae</taxon>
        <taxon>Oceanibaculum</taxon>
    </lineage>
</organism>
<dbReference type="InterPro" id="IPR006342">
    <property type="entry name" value="FkbM_mtfrase"/>
</dbReference>
<evidence type="ECO:0000313" key="2">
    <source>
        <dbReference type="EMBL" id="RKQ68101.1"/>
    </source>
</evidence>
<dbReference type="OrthoDB" id="5679686at2"/>
<evidence type="ECO:0000259" key="1">
    <source>
        <dbReference type="Pfam" id="PF05050"/>
    </source>
</evidence>
<dbReference type="PANTHER" id="PTHR34203">
    <property type="entry name" value="METHYLTRANSFERASE, FKBM FAMILY PROTEIN"/>
    <property type="match status" value="1"/>
</dbReference>
<dbReference type="Gene3D" id="3.40.50.150">
    <property type="entry name" value="Vaccinia Virus protein VP39"/>
    <property type="match status" value="1"/>
</dbReference>